<evidence type="ECO:0000313" key="13">
    <source>
        <dbReference type="Proteomes" id="UP000264071"/>
    </source>
</evidence>
<dbReference type="InterPro" id="IPR039426">
    <property type="entry name" value="TonB-dep_rcpt-like"/>
</dbReference>
<evidence type="ECO:0000256" key="3">
    <source>
        <dbReference type="ARBA" id="ARBA00022452"/>
    </source>
</evidence>
<reference evidence="12 13" key="1">
    <citation type="journal article" date="2018" name="Nat. Biotechnol.">
        <title>A standardized bacterial taxonomy based on genome phylogeny substantially revises the tree of life.</title>
        <authorList>
            <person name="Parks D.H."/>
            <person name="Chuvochina M."/>
            <person name="Waite D.W."/>
            <person name="Rinke C."/>
            <person name="Skarshewski A."/>
            <person name="Chaumeil P.A."/>
            <person name="Hugenholtz P."/>
        </authorList>
    </citation>
    <scope>NUCLEOTIDE SEQUENCE [LARGE SCALE GENOMIC DNA]</scope>
    <source>
        <strain evidence="12">UBA8844</strain>
    </source>
</reference>
<comment type="subcellular location">
    <subcellularLocation>
        <location evidence="1 8">Cell outer membrane</location>
        <topology evidence="1 8">Multi-pass membrane protein</topology>
    </subcellularLocation>
</comment>
<dbReference type="EMBL" id="DPIY01000010">
    <property type="protein sequence ID" value="HCT58271.1"/>
    <property type="molecule type" value="Genomic_DNA"/>
</dbReference>
<comment type="similarity">
    <text evidence="8 9">Belongs to the TonB-dependent receptor family.</text>
</comment>
<dbReference type="InterPro" id="IPR000531">
    <property type="entry name" value="Beta-barrel_TonB"/>
</dbReference>
<dbReference type="Proteomes" id="UP000264071">
    <property type="component" value="Unassembled WGS sequence"/>
</dbReference>
<feature type="domain" description="TonB-dependent receptor-like beta-barrel" evidence="10">
    <location>
        <begin position="488"/>
        <end position="875"/>
    </location>
</feature>
<dbReference type="SUPFAM" id="SSF49452">
    <property type="entry name" value="Starch-binding domain-like"/>
    <property type="match status" value="1"/>
</dbReference>
<gene>
    <name evidence="12" type="ORF">DGD08_13795</name>
</gene>
<dbReference type="AlphaFoldDB" id="A0A3D4VAY8"/>
<dbReference type="PROSITE" id="PS52016">
    <property type="entry name" value="TONB_DEPENDENT_REC_3"/>
    <property type="match status" value="1"/>
</dbReference>
<dbReference type="InterPro" id="IPR037066">
    <property type="entry name" value="Plug_dom_sf"/>
</dbReference>
<dbReference type="GO" id="GO:0009279">
    <property type="term" value="C:cell outer membrane"/>
    <property type="evidence" value="ECO:0007669"/>
    <property type="project" value="UniProtKB-SubCell"/>
</dbReference>
<evidence type="ECO:0000256" key="9">
    <source>
        <dbReference type="RuleBase" id="RU003357"/>
    </source>
</evidence>
<evidence type="ECO:0000256" key="8">
    <source>
        <dbReference type="PROSITE-ProRule" id="PRU01360"/>
    </source>
</evidence>
<evidence type="ECO:0000256" key="6">
    <source>
        <dbReference type="ARBA" id="ARBA00023136"/>
    </source>
</evidence>
<evidence type="ECO:0000259" key="11">
    <source>
        <dbReference type="Pfam" id="PF07715"/>
    </source>
</evidence>
<keyword evidence="5 9" id="KW-0798">TonB box</keyword>
<sequence length="908" mass="98989">MVVGPTWAWSGRAVVRRVVEACAQAFTQTLTLLALAALLLAVAAPTLLSAQGTGRVAGVVRGSESKVPLPGAQVTLVGSTLTVTTNNEGRFVLAPVVAGELRVRISYLGRTPRTITVSVTTGGTTTLTADLESVVLSAVTVRASGQAEALSRQQNAANIKNVVAADQMGRFPDASAPEAVQRLPGVALQRDQGEGRYVQLRGSSAATTQVTVNGEQIGSPEASSRQIALDAVPVGVLAAVEVSKAITPDMDADAVGGSVNLITKRPGIGRTVTAELSGGYAAIREQGSGLGAVTYGDRSADGRFGWLLSGSYGRRNFGSDGVEPDYDDDALNELEVRHYSLWRQRTGSTASLDFRPNARTTFYVNGLWSELQDQEQRRVQAHLIEDGELAYLHKNRLEKISTLNVLAGAEHQLPRGIQLDYRAGATRSQEDTPFDREFGFLQEDVAFSPSRADVNRPQPNPSAAALAGTYAFDEMEYGSSLTRNRDLVGAFNLSFPLRLGTSTTGRLRVGAKARDRHKDQVLDAFATELEDGDLVLGRDIGSRFDNAAFSAGRYAMPFRTSASDVSDFTTRFHSMLSSPEADLEAQSEAFDLRERVLAGYVSAELNLTPRLLFLPGVRVEQTQLESDGNVFDAEEETLSPMSAKNNYTNLFPMAHLRYRIADQTNVRAAYTQTIFRPNFFDLVPYRIVDGEDVETGNPQLKPMLARNYDLMIERYDQRVGVISAGVFFKQLTNPVFSQTLDNELGGETTTPVNAQDGEIRGVELAWQQRFTSLPGVLSGLGLYSNFTYTDSRATQPNGRVTRLAGQSSRAYNIAVSYEKYGFSGQVSLNHVGDFIDELGEEEGDDLFANSRSQLDLSMSYFFTSSTQVYAEAINLTNAPYRTFQGAPDRMRQREFYRPSLQLGLRFRP</sequence>
<evidence type="ECO:0000259" key="10">
    <source>
        <dbReference type="Pfam" id="PF00593"/>
    </source>
</evidence>
<dbReference type="GO" id="GO:0030246">
    <property type="term" value="F:carbohydrate binding"/>
    <property type="evidence" value="ECO:0007669"/>
    <property type="project" value="InterPro"/>
</dbReference>
<protein>
    <submittedName>
        <fullName evidence="12">TonB-dependent receptor</fullName>
    </submittedName>
</protein>
<comment type="caution">
    <text evidence="12">The sequence shown here is derived from an EMBL/GenBank/DDBJ whole genome shotgun (WGS) entry which is preliminary data.</text>
</comment>
<dbReference type="PANTHER" id="PTHR40980">
    <property type="entry name" value="PLUG DOMAIN-CONTAINING PROTEIN"/>
    <property type="match status" value="1"/>
</dbReference>
<dbReference type="SUPFAM" id="SSF56935">
    <property type="entry name" value="Porins"/>
    <property type="match status" value="1"/>
</dbReference>
<evidence type="ECO:0000256" key="1">
    <source>
        <dbReference type="ARBA" id="ARBA00004571"/>
    </source>
</evidence>
<keyword evidence="7 8" id="KW-0998">Cell outer membrane</keyword>
<dbReference type="InterPro" id="IPR012910">
    <property type="entry name" value="Plug_dom"/>
</dbReference>
<evidence type="ECO:0000256" key="7">
    <source>
        <dbReference type="ARBA" id="ARBA00023237"/>
    </source>
</evidence>
<accession>A0A3D4VAY8</accession>
<proteinExistence type="inferred from homology"/>
<evidence type="ECO:0000256" key="2">
    <source>
        <dbReference type="ARBA" id="ARBA00022448"/>
    </source>
</evidence>
<feature type="domain" description="TonB-dependent receptor plug" evidence="11">
    <location>
        <begin position="154"/>
        <end position="257"/>
    </location>
</feature>
<name>A0A3D4VAY8_9BACT</name>
<dbReference type="Pfam" id="PF07715">
    <property type="entry name" value="Plug"/>
    <property type="match status" value="1"/>
</dbReference>
<organism evidence="12 13">
    <name type="scientific">Gemmatimonas aurantiaca</name>
    <dbReference type="NCBI Taxonomy" id="173480"/>
    <lineage>
        <taxon>Bacteria</taxon>
        <taxon>Pseudomonadati</taxon>
        <taxon>Gemmatimonadota</taxon>
        <taxon>Gemmatimonadia</taxon>
        <taxon>Gemmatimonadales</taxon>
        <taxon>Gemmatimonadaceae</taxon>
        <taxon>Gemmatimonas</taxon>
    </lineage>
</organism>
<dbReference type="CDD" id="cd01347">
    <property type="entry name" value="ligand_gated_channel"/>
    <property type="match status" value="1"/>
</dbReference>
<dbReference type="PANTHER" id="PTHR40980:SF4">
    <property type="entry name" value="TONB-DEPENDENT RECEPTOR-LIKE BETA-BARREL DOMAIN-CONTAINING PROTEIN"/>
    <property type="match status" value="1"/>
</dbReference>
<dbReference type="Pfam" id="PF13620">
    <property type="entry name" value="CarboxypepD_reg"/>
    <property type="match status" value="1"/>
</dbReference>
<dbReference type="Gene3D" id="2.170.130.10">
    <property type="entry name" value="TonB-dependent receptor, plug domain"/>
    <property type="match status" value="1"/>
</dbReference>
<dbReference type="NCBIfam" id="TIGR01782">
    <property type="entry name" value="TonB-Xanth-Caul"/>
    <property type="match status" value="1"/>
</dbReference>
<dbReference type="Gene3D" id="2.40.170.20">
    <property type="entry name" value="TonB-dependent receptor, beta-barrel domain"/>
    <property type="match status" value="1"/>
</dbReference>
<keyword evidence="12" id="KW-0675">Receptor</keyword>
<keyword evidence="4 8" id="KW-0812">Transmembrane</keyword>
<evidence type="ECO:0000256" key="4">
    <source>
        <dbReference type="ARBA" id="ARBA00022692"/>
    </source>
</evidence>
<dbReference type="InterPro" id="IPR013784">
    <property type="entry name" value="Carb-bd-like_fold"/>
</dbReference>
<keyword evidence="2 8" id="KW-0813">Transport</keyword>
<keyword evidence="6 8" id="KW-0472">Membrane</keyword>
<evidence type="ECO:0000313" key="12">
    <source>
        <dbReference type="EMBL" id="HCT58271.1"/>
    </source>
</evidence>
<dbReference type="Gene3D" id="2.60.40.1120">
    <property type="entry name" value="Carboxypeptidase-like, regulatory domain"/>
    <property type="match status" value="1"/>
</dbReference>
<dbReference type="InterPro" id="IPR010104">
    <property type="entry name" value="TonB_rcpt_bac"/>
</dbReference>
<evidence type="ECO:0000256" key="5">
    <source>
        <dbReference type="ARBA" id="ARBA00023077"/>
    </source>
</evidence>
<keyword evidence="3 8" id="KW-1134">Transmembrane beta strand</keyword>
<dbReference type="Pfam" id="PF00593">
    <property type="entry name" value="TonB_dep_Rec_b-barrel"/>
    <property type="match status" value="1"/>
</dbReference>
<dbReference type="InterPro" id="IPR036942">
    <property type="entry name" value="Beta-barrel_TonB_sf"/>
</dbReference>